<dbReference type="InterPro" id="IPR020845">
    <property type="entry name" value="AMP-binding_CS"/>
</dbReference>
<comment type="similarity">
    <text evidence="1">Belongs to the ATP-dependent AMP-binding enzyme family.</text>
</comment>
<keyword evidence="8" id="KW-1185">Reference proteome</keyword>
<dbReference type="AlphaFoldDB" id="A0A9N9DDR3"/>
<evidence type="ECO:0000256" key="1">
    <source>
        <dbReference type="ARBA" id="ARBA00006432"/>
    </source>
</evidence>
<sequence length="648" mass="72199">MYSVEVGDAAPGQGRVHRSILSPGELITSPAPEVKTLYDMLQHSVKTWGTKKSAMGYRKILNIIEEEKEVTKTVNGVETKETKKWKYFQLSEYHWYNYEEIRKLLYMLLRGAFTQGLTIVTAYDTLGESGLLHSMNESEVRAIFTNSDLLTSVKNVAGSCQTLEYVIYDGEPTEKILEEFKAAHPNINIYTLDELKQLGKDNYIEPNPPQPEDLCLIMYTSGSTGNPKGVLLKHSNLIATIAGINKLFQQIVQPDDTLLAYLPLAHVLEFVVEQSCIFWGVTLGYGSIRTLTDTSVRNCLGDIREFKPSLMTGVPAVWETIRKGVLSKVQASSPTVQKVFNAAFKAKIWCINKGLPTRPFDIAVFNKIKQQTGGRLRYALSGGAPLSKETQEFLSIVLCPILQGYGMTESCGMCAILTPEQFSYGTVGAPVPCVEVKLIDVPEAGYLSSNTTPQGEIWTRGPCITSGYHKNEKVTKETFTDDKWLQTGDIGEWRPNGTLAIIDRKKNLVKLSHGEYIALEKLESVYKSCLYVSNIMVYADAYQSKPVALVFPAEPRIKELAKEKGLGSNLNFEQLCKHKDVVAAVLQSCLAQAKKAGLKPVEMISAVDLTHEEWTAQNGLLTAAQKLKRKELTEKFKDDIDRMYGVKK</sequence>
<dbReference type="Proteomes" id="UP000789831">
    <property type="component" value="Unassembled WGS sequence"/>
</dbReference>
<dbReference type="GO" id="GO:0035336">
    <property type="term" value="P:long-chain fatty-acyl-CoA metabolic process"/>
    <property type="evidence" value="ECO:0007669"/>
    <property type="project" value="TreeGrafter"/>
</dbReference>
<evidence type="ECO:0000256" key="3">
    <source>
        <dbReference type="ARBA" id="ARBA00022741"/>
    </source>
</evidence>
<dbReference type="InterPro" id="IPR042099">
    <property type="entry name" value="ANL_N_sf"/>
</dbReference>
<dbReference type="PANTHER" id="PTHR43272:SF83">
    <property type="entry name" value="ACYL-COA SYNTHETASE LONG-CHAIN, ISOFORM J"/>
    <property type="match status" value="1"/>
</dbReference>
<evidence type="ECO:0000256" key="4">
    <source>
        <dbReference type="ARBA" id="ARBA00022840"/>
    </source>
</evidence>
<dbReference type="InterPro" id="IPR000873">
    <property type="entry name" value="AMP-dep_synth/lig_dom"/>
</dbReference>
<reference evidence="7" key="1">
    <citation type="submission" date="2021-06" db="EMBL/GenBank/DDBJ databases">
        <authorList>
            <person name="Kallberg Y."/>
            <person name="Tangrot J."/>
            <person name="Rosling A."/>
        </authorList>
    </citation>
    <scope>NUCLEOTIDE SEQUENCE</scope>
    <source>
        <strain evidence="7">MT106</strain>
    </source>
</reference>
<dbReference type="GO" id="GO:0005783">
    <property type="term" value="C:endoplasmic reticulum"/>
    <property type="evidence" value="ECO:0007669"/>
    <property type="project" value="TreeGrafter"/>
</dbReference>
<evidence type="ECO:0000259" key="6">
    <source>
        <dbReference type="Pfam" id="PF00501"/>
    </source>
</evidence>
<dbReference type="GO" id="GO:0004467">
    <property type="term" value="F:long-chain fatty acid-CoA ligase activity"/>
    <property type="evidence" value="ECO:0007669"/>
    <property type="project" value="UniProtKB-EC"/>
</dbReference>
<feature type="domain" description="AMP-dependent synthetase/ligase" evidence="6">
    <location>
        <begin position="107"/>
        <end position="469"/>
    </location>
</feature>
<gene>
    <name evidence="7" type="ORF">AGERDE_LOCUS10545</name>
</gene>
<evidence type="ECO:0000256" key="5">
    <source>
        <dbReference type="ARBA" id="ARBA00036813"/>
    </source>
</evidence>
<dbReference type="OrthoDB" id="1700726at2759"/>
<accession>A0A9N9DDR3</accession>
<name>A0A9N9DDR3_9GLOM</name>
<dbReference type="Gene3D" id="3.40.50.12780">
    <property type="entry name" value="N-terminal domain of ligase-like"/>
    <property type="match status" value="1"/>
</dbReference>
<evidence type="ECO:0000256" key="2">
    <source>
        <dbReference type="ARBA" id="ARBA00022598"/>
    </source>
</evidence>
<dbReference type="Pfam" id="PF00501">
    <property type="entry name" value="AMP-binding"/>
    <property type="match status" value="1"/>
</dbReference>
<keyword evidence="2" id="KW-0436">Ligase</keyword>
<dbReference type="GO" id="GO:0005886">
    <property type="term" value="C:plasma membrane"/>
    <property type="evidence" value="ECO:0007669"/>
    <property type="project" value="TreeGrafter"/>
</dbReference>
<organism evidence="7 8">
    <name type="scientific">Ambispora gerdemannii</name>
    <dbReference type="NCBI Taxonomy" id="144530"/>
    <lineage>
        <taxon>Eukaryota</taxon>
        <taxon>Fungi</taxon>
        <taxon>Fungi incertae sedis</taxon>
        <taxon>Mucoromycota</taxon>
        <taxon>Glomeromycotina</taxon>
        <taxon>Glomeromycetes</taxon>
        <taxon>Archaeosporales</taxon>
        <taxon>Ambisporaceae</taxon>
        <taxon>Ambispora</taxon>
    </lineage>
</organism>
<proteinExistence type="inferred from homology"/>
<dbReference type="EMBL" id="CAJVPL010003379">
    <property type="protein sequence ID" value="CAG8631429.1"/>
    <property type="molecule type" value="Genomic_DNA"/>
</dbReference>
<evidence type="ECO:0000313" key="8">
    <source>
        <dbReference type="Proteomes" id="UP000789831"/>
    </source>
</evidence>
<protein>
    <submittedName>
        <fullName evidence="7">4101_t:CDS:1</fullName>
    </submittedName>
</protein>
<comment type="catalytic activity">
    <reaction evidence="5">
        <text>a long-chain fatty acid + ATP + CoA = a long-chain fatty acyl-CoA + AMP + diphosphate</text>
        <dbReference type="Rhea" id="RHEA:15421"/>
        <dbReference type="ChEBI" id="CHEBI:30616"/>
        <dbReference type="ChEBI" id="CHEBI:33019"/>
        <dbReference type="ChEBI" id="CHEBI:57287"/>
        <dbReference type="ChEBI" id="CHEBI:57560"/>
        <dbReference type="ChEBI" id="CHEBI:83139"/>
        <dbReference type="ChEBI" id="CHEBI:456215"/>
        <dbReference type="EC" id="6.2.1.3"/>
    </reaction>
</comment>
<dbReference type="GO" id="GO:0005524">
    <property type="term" value="F:ATP binding"/>
    <property type="evidence" value="ECO:0007669"/>
    <property type="project" value="UniProtKB-KW"/>
</dbReference>
<dbReference type="PANTHER" id="PTHR43272">
    <property type="entry name" value="LONG-CHAIN-FATTY-ACID--COA LIGASE"/>
    <property type="match status" value="1"/>
</dbReference>
<dbReference type="SUPFAM" id="SSF56801">
    <property type="entry name" value="Acetyl-CoA synthetase-like"/>
    <property type="match status" value="1"/>
</dbReference>
<dbReference type="GO" id="GO:0005811">
    <property type="term" value="C:lipid droplet"/>
    <property type="evidence" value="ECO:0007669"/>
    <property type="project" value="TreeGrafter"/>
</dbReference>
<keyword evidence="3" id="KW-0547">Nucleotide-binding</keyword>
<evidence type="ECO:0000313" key="7">
    <source>
        <dbReference type="EMBL" id="CAG8631429.1"/>
    </source>
</evidence>
<keyword evidence="4" id="KW-0067">ATP-binding</keyword>
<dbReference type="PROSITE" id="PS00455">
    <property type="entry name" value="AMP_BINDING"/>
    <property type="match status" value="1"/>
</dbReference>
<comment type="caution">
    <text evidence="7">The sequence shown here is derived from an EMBL/GenBank/DDBJ whole genome shotgun (WGS) entry which is preliminary data.</text>
</comment>